<reference evidence="3" key="1">
    <citation type="journal article" date="2013" name="Nature">
        <title>Pan genome of the phytoplankton Emiliania underpins its global distribution.</title>
        <authorList>
            <person name="Read B.A."/>
            <person name="Kegel J."/>
            <person name="Klute M.J."/>
            <person name="Kuo A."/>
            <person name="Lefebvre S.C."/>
            <person name="Maumus F."/>
            <person name="Mayer C."/>
            <person name="Miller J."/>
            <person name="Monier A."/>
            <person name="Salamov A."/>
            <person name="Young J."/>
            <person name="Aguilar M."/>
            <person name="Claverie J.M."/>
            <person name="Frickenhaus S."/>
            <person name="Gonzalez K."/>
            <person name="Herman E.K."/>
            <person name="Lin Y.C."/>
            <person name="Napier J."/>
            <person name="Ogata H."/>
            <person name="Sarno A.F."/>
            <person name="Shmutz J."/>
            <person name="Schroeder D."/>
            <person name="de Vargas C."/>
            <person name="Verret F."/>
            <person name="von Dassow P."/>
            <person name="Valentin K."/>
            <person name="Van de Peer Y."/>
            <person name="Wheeler G."/>
            <person name="Dacks J.B."/>
            <person name="Delwiche C.F."/>
            <person name="Dyhrman S.T."/>
            <person name="Glockner G."/>
            <person name="John U."/>
            <person name="Richards T."/>
            <person name="Worden A.Z."/>
            <person name="Zhang X."/>
            <person name="Grigoriev I.V."/>
            <person name="Allen A.E."/>
            <person name="Bidle K."/>
            <person name="Borodovsky M."/>
            <person name="Bowler C."/>
            <person name="Brownlee C."/>
            <person name="Cock J.M."/>
            <person name="Elias M."/>
            <person name="Gladyshev V.N."/>
            <person name="Groth M."/>
            <person name="Guda C."/>
            <person name="Hadaegh A."/>
            <person name="Iglesias-Rodriguez M.D."/>
            <person name="Jenkins J."/>
            <person name="Jones B.M."/>
            <person name="Lawson T."/>
            <person name="Leese F."/>
            <person name="Lindquist E."/>
            <person name="Lobanov A."/>
            <person name="Lomsadze A."/>
            <person name="Malik S.B."/>
            <person name="Marsh M.E."/>
            <person name="Mackinder L."/>
            <person name="Mock T."/>
            <person name="Mueller-Roeber B."/>
            <person name="Pagarete A."/>
            <person name="Parker M."/>
            <person name="Probert I."/>
            <person name="Quesneville H."/>
            <person name="Raines C."/>
            <person name="Rensing S.A."/>
            <person name="Riano-Pachon D.M."/>
            <person name="Richier S."/>
            <person name="Rokitta S."/>
            <person name="Shiraiwa Y."/>
            <person name="Soanes D.M."/>
            <person name="van der Giezen M."/>
            <person name="Wahlund T.M."/>
            <person name="Williams B."/>
            <person name="Wilson W."/>
            <person name="Wolfe G."/>
            <person name="Wurch L.L."/>
        </authorList>
    </citation>
    <scope>NUCLEOTIDE SEQUENCE</scope>
</reference>
<feature type="region of interest" description="Disordered" evidence="1">
    <location>
        <begin position="80"/>
        <end position="110"/>
    </location>
</feature>
<dbReference type="GeneID" id="17253668"/>
<dbReference type="PaxDb" id="2903-EOD07518"/>
<dbReference type="KEGG" id="ehx:EMIHUDRAFT_218485"/>
<protein>
    <submittedName>
        <fullName evidence="2">Uncharacterized protein</fullName>
    </submittedName>
</protein>
<dbReference type="AlphaFoldDB" id="A0A0D3I8D3"/>
<accession>A0A0D3I8D3</accession>
<evidence type="ECO:0000313" key="3">
    <source>
        <dbReference type="Proteomes" id="UP000013827"/>
    </source>
</evidence>
<evidence type="ECO:0000256" key="1">
    <source>
        <dbReference type="SAM" id="MobiDB-lite"/>
    </source>
</evidence>
<evidence type="ECO:0000313" key="2">
    <source>
        <dbReference type="EnsemblProtists" id="EOD07518"/>
    </source>
</evidence>
<proteinExistence type="predicted"/>
<reference evidence="2" key="2">
    <citation type="submission" date="2024-10" db="UniProtKB">
        <authorList>
            <consortium name="EnsemblProtists"/>
        </authorList>
    </citation>
    <scope>IDENTIFICATION</scope>
</reference>
<dbReference type="HOGENOM" id="CLU_2031072_0_0_1"/>
<dbReference type="EnsemblProtists" id="EOD07518">
    <property type="protein sequence ID" value="EOD07518"/>
    <property type="gene ID" value="EMIHUDRAFT_218485"/>
</dbReference>
<keyword evidence="3" id="KW-1185">Reference proteome</keyword>
<dbReference type="Proteomes" id="UP000013827">
    <property type="component" value="Unassembled WGS sequence"/>
</dbReference>
<organism evidence="2 3">
    <name type="scientific">Emiliania huxleyi (strain CCMP1516)</name>
    <dbReference type="NCBI Taxonomy" id="280463"/>
    <lineage>
        <taxon>Eukaryota</taxon>
        <taxon>Haptista</taxon>
        <taxon>Haptophyta</taxon>
        <taxon>Prymnesiophyceae</taxon>
        <taxon>Isochrysidales</taxon>
        <taxon>Noelaerhabdaceae</taxon>
        <taxon>Emiliania</taxon>
    </lineage>
</organism>
<dbReference type="RefSeq" id="XP_005759947.1">
    <property type="nucleotide sequence ID" value="XM_005759890.1"/>
</dbReference>
<name>A0A0D3I8D3_EMIH1</name>
<sequence length="122" mass="13617">MKTSYAAKRQGDFFAEARASATPHEIQLWNWRPKKKSILVLRGYARGPDPACAVFVQALAALQFSTVRARIVPSNDYDDLPESLIDTSPPPLTGSSASESLKRQQMAIDPGAGRRCMKRYRY</sequence>